<evidence type="ECO:0000313" key="3">
    <source>
        <dbReference type="Proteomes" id="UP000523821"/>
    </source>
</evidence>
<feature type="region of interest" description="Disordered" evidence="1">
    <location>
        <begin position="49"/>
        <end position="224"/>
    </location>
</feature>
<dbReference type="EMBL" id="JACHOO010000003">
    <property type="protein sequence ID" value="MBB5752603.1"/>
    <property type="molecule type" value="Genomic_DNA"/>
</dbReference>
<keyword evidence="3" id="KW-1185">Reference proteome</keyword>
<dbReference type="PRINTS" id="PR01217">
    <property type="entry name" value="PRICHEXTENSN"/>
</dbReference>
<dbReference type="RefSeq" id="WP_183854555.1">
    <property type="nucleotide sequence ID" value="NZ_JACHOO010000003.1"/>
</dbReference>
<sequence>MRAGLVTSVAGHVLLVVWGLVSFQGTKPLDASQIEAIPVSVVPIDEVTSLDKGKKTAEVKEKPAPNDPTPKEAEKSTPAPKPSQRPTPPPPPPAAEPPPPPPEPEPTPEPPKPEPPKAEPPPEPPPPEPTPEPAPTEAAEAPKPQTPAPKPRVKPRPPRPAEVAEKPKEIERPRTPQQQAPETKDDAFDPDRIAALLDKREPTGSTARSDQPASFGASEAVNPSARLSQSELDALRSQVQRCWNVPIGWTDPREVTVVIRFRLNEDGSVNGTPQVIEFPASQYGQVSAESAIRAVMRCGPYQLPAEKYDQWSEVQMRFSPQG</sequence>
<proteinExistence type="predicted"/>
<dbReference type="Proteomes" id="UP000523821">
    <property type="component" value="Unassembled WGS sequence"/>
</dbReference>
<feature type="compositionally biased region" description="Pro residues" evidence="1">
    <location>
        <begin position="118"/>
        <end position="134"/>
    </location>
</feature>
<dbReference type="Gene3D" id="3.30.1150.10">
    <property type="match status" value="1"/>
</dbReference>
<evidence type="ECO:0000256" key="1">
    <source>
        <dbReference type="SAM" id="MobiDB-lite"/>
    </source>
</evidence>
<evidence type="ECO:0000313" key="2">
    <source>
        <dbReference type="EMBL" id="MBB5752603.1"/>
    </source>
</evidence>
<feature type="compositionally biased region" description="Basic and acidic residues" evidence="1">
    <location>
        <begin position="49"/>
        <end position="75"/>
    </location>
</feature>
<feature type="compositionally biased region" description="Basic and acidic residues" evidence="1">
    <location>
        <begin position="182"/>
        <end position="202"/>
    </location>
</feature>
<dbReference type="SUPFAM" id="SSF74653">
    <property type="entry name" value="TolA/TonB C-terminal domain"/>
    <property type="match status" value="1"/>
</dbReference>
<dbReference type="AlphaFoldDB" id="A0A7W9CVE3"/>
<accession>A0A7W9CVE3</accession>
<comment type="caution">
    <text evidence="2">The sequence shown here is derived from an EMBL/GenBank/DDBJ whole genome shotgun (WGS) entry which is preliminary data.</text>
</comment>
<name>A0A7W9CVE3_9HYPH</name>
<feature type="compositionally biased region" description="Pro residues" evidence="1">
    <location>
        <begin position="79"/>
        <end position="110"/>
    </location>
</feature>
<protein>
    <submittedName>
        <fullName evidence="2">Outer membrane biosynthesis protein TonB</fullName>
    </submittedName>
</protein>
<feature type="compositionally biased region" description="Basic and acidic residues" evidence="1">
    <location>
        <begin position="162"/>
        <end position="174"/>
    </location>
</feature>
<feature type="compositionally biased region" description="Polar residues" evidence="1">
    <location>
        <begin position="203"/>
        <end position="212"/>
    </location>
</feature>
<organism evidence="2 3">
    <name type="scientific">Prosthecomicrobium pneumaticum</name>
    <dbReference type="NCBI Taxonomy" id="81895"/>
    <lineage>
        <taxon>Bacteria</taxon>
        <taxon>Pseudomonadati</taxon>
        <taxon>Pseudomonadota</taxon>
        <taxon>Alphaproteobacteria</taxon>
        <taxon>Hyphomicrobiales</taxon>
        <taxon>Kaistiaceae</taxon>
        <taxon>Prosthecomicrobium</taxon>
    </lineage>
</organism>
<gene>
    <name evidence="2" type="ORF">GGQ63_001657</name>
</gene>
<reference evidence="2 3" key="1">
    <citation type="submission" date="2020-08" db="EMBL/GenBank/DDBJ databases">
        <title>Genomic Encyclopedia of Type Strains, Phase IV (KMG-IV): sequencing the most valuable type-strain genomes for metagenomic binning, comparative biology and taxonomic classification.</title>
        <authorList>
            <person name="Goeker M."/>
        </authorList>
    </citation>
    <scope>NUCLEOTIDE SEQUENCE [LARGE SCALE GENOMIC DNA]</scope>
    <source>
        <strain evidence="2 3">DSM 16268</strain>
    </source>
</reference>